<accession>A0A8J4CL80</accession>
<dbReference type="Gene3D" id="3.30.420.100">
    <property type="match status" value="1"/>
</dbReference>
<dbReference type="AlphaFoldDB" id="A0A8J4CL80"/>
<keyword evidence="9" id="KW-1185">Reference proteome</keyword>
<name>A0A8J4CL80_9CHLO</name>
<dbReference type="EMBL" id="BNCP01000032">
    <property type="protein sequence ID" value="GIL85442.1"/>
    <property type="molecule type" value="Genomic_DNA"/>
</dbReference>
<dbReference type="PANTHER" id="PTHR12899:SF3">
    <property type="entry name" value="LARGE RIBOSOMAL SUBUNIT PROTEIN UL18M"/>
    <property type="match status" value="1"/>
</dbReference>
<evidence type="ECO:0000256" key="1">
    <source>
        <dbReference type="ARBA" id="ARBA00007116"/>
    </source>
</evidence>
<gene>
    <name evidence="8" type="ORF">Vretifemale_13961</name>
</gene>
<sequence length="179" mass="19278">ISCISLQWTPKRSSSLPLVVSLFWKGTRTMQACSFRATALSTLAPTRPVARAFTPVVAKAADTRKASTQARHKRLRKKLNGTAERPRLAVFKSNEHIYAQVIDDIAGHTLVAASSVMKDLKGTLESGANVVAAEAVGKKLAELCLAKNIDKVCFDRGGFQYHGRIQAVAEGARAGGLNF</sequence>
<evidence type="ECO:0000313" key="8">
    <source>
        <dbReference type="EMBL" id="GIL85442.1"/>
    </source>
</evidence>
<evidence type="ECO:0000256" key="6">
    <source>
        <dbReference type="ARBA" id="ARBA00035303"/>
    </source>
</evidence>
<comment type="caution">
    <text evidence="8">The sequence shown here is derived from an EMBL/GenBank/DDBJ whole genome shotgun (WGS) entry which is preliminary data.</text>
</comment>
<comment type="similarity">
    <text evidence="1">Belongs to the universal ribosomal protein uL18 family.</text>
</comment>
<keyword evidence="4" id="KW-0689">Ribosomal protein</keyword>
<proteinExistence type="inferred from homology"/>
<evidence type="ECO:0000256" key="7">
    <source>
        <dbReference type="ARBA" id="ARBA00082729"/>
    </source>
</evidence>
<dbReference type="OrthoDB" id="1932324at2759"/>
<dbReference type="InterPro" id="IPR057268">
    <property type="entry name" value="Ribosomal_L18"/>
</dbReference>
<dbReference type="PANTHER" id="PTHR12899">
    <property type="entry name" value="39S RIBOSOMAL PROTEIN L18, MITOCHONDRIAL"/>
    <property type="match status" value="1"/>
</dbReference>
<dbReference type="Pfam" id="PF00861">
    <property type="entry name" value="Ribosomal_L18p"/>
    <property type="match status" value="1"/>
</dbReference>
<dbReference type="FunFam" id="3.30.420.100:FF:000001">
    <property type="entry name" value="50S ribosomal protein L18"/>
    <property type="match status" value="1"/>
</dbReference>
<dbReference type="GO" id="GO:1990904">
    <property type="term" value="C:ribonucleoprotein complex"/>
    <property type="evidence" value="ECO:0007669"/>
    <property type="project" value="UniProtKB-KW"/>
</dbReference>
<dbReference type="GO" id="GO:0008097">
    <property type="term" value="F:5S rRNA binding"/>
    <property type="evidence" value="ECO:0007669"/>
    <property type="project" value="TreeGrafter"/>
</dbReference>
<evidence type="ECO:0000256" key="4">
    <source>
        <dbReference type="ARBA" id="ARBA00022980"/>
    </source>
</evidence>
<evidence type="ECO:0000256" key="5">
    <source>
        <dbReference type="ARBA" id="ARBA00023274"/>
    </source>
</evidence>
<evidence type="ECO:0000313" key="9">
    <source>
        <dbReference type="Proteomes" id="UP000747110"/>
    </source>
</evidence>
<dbReference type="Proteomes" id="UP000747110">
    <property type="component" value="Unassembled WGS sequence"/>
</dbReference>
<protein>
    <recommendedName>
        <fullName evidence="6">Large ribosomal subunit protein uL18c</fullName>
    </recommendedName>
    <alternativeName>
        <fullName evidence="7">CL18</fullName>
    </alternativeName>
</protein>
<keyword evidence="2" id="KW-0699">rRNA-binding</keyword>
<dbReference type="GO" id="GO:0005840">
    <property type="term" value="C:ribosome"/>
    <property type="evidence" value="ECO:0007669"/>
    <property type="project" value="UniProtKB-KW"/>
</dbReference>
<dbReference type="InterPro" id="IPR005484">
    <property type="entry name" value="Ribosomal_uL18_bac/plant/anim"/>
</dbReference>
<reference evidence="8" key="1">
    <citation type="journal article" date="2021" name="Proc. Natl. Acad. Sci. U.S.A.">
        <title>Three genomes in the algal genus Volvox reveal the fate of a haploid sex-determining region after a transition to homothallism.</title>
        <authorList>
            <person name="Yamamoto K."/>
            <person name="Hamaji T."/>
            <person name="Kawai-Toyooka H."/>
            <person name="Matsuzaki R."/>
            <person name="Takahashi F."/>
            <person name="Nishimura Y."/>
            <person name="Kawachi M."/>
            <person name="Noguchi H."/>
            <person name="Minakuchi Y."/>
            <person name="Umen J.G."/>
            <person name="Toyoda A."/>
            <person name="Nozaki H."/>
        </authorList>
    </citation>
    <scope>NUCLEOTIDE SEQUENCE</scope>
    <source>
        <strain evidence="8">NIES-3786</strain>
    </source>
</reference>
<feature type="non-terminal residue" evidence="8">
    <location>
        <position position="179"/>
    </location>
</feature>
<dbReference type="GO" id="GO:0006412">
    <property type="term" value="P:translation"/>
    <property type="evidence" value="ECO:0007669"/>
    <property type="project" value="InterPro"/>
</dbReference>
<dbReference type="CDD" id="cd00432">
    <property type="entry name" value="Ribosomal_L18_L5e"/>
    <property type="match status" value="1"/>
</dbReference>
<dbReference type="HAMAP" id="MF_01337_B">
    <property type="entry name" value="Ribosomal_uL18_B"/>
    <property type="match status" value="1"/>
</dbReference>
<keyword evidence="3" id="KW-0694">RNA-binding</keyword>
<keyword evidence="5" id="KW-0687">Ribonucleoprotein</keyword>
<dbReference type="InterPro" id="IPR004389">
    <property type="entry name" value="Ribosomal_uL18_bac-type"/>
</dbReference>
<dbReference type="GO" id="GO:0003735">
    <property type="term" value="F:structural constituent of ribosome"/>
    <property type="evidence" value="ECO:0007669"/>
    <property type="project" value="InterPro"/>
</dbReference>
<evidence type="ECO:0000256" key="3">
    <source>
        <dbReference type="ARBA" id="ARBA00022884"/>
    </source>
</evidence>
<evidence type="ECO:0000256" key="2">
    <source>
        <dbReference type="ARBA" id="ARBA00022730"/>
    </source>
</evidence>
<dbReference type="GO" id="GO:0005737">
    <property type="term" value="C:cytoplasm"/>
    <property type="evidence" value="ECO:0007669"/>
    <property type="project" value="UniProtKB-ARBA"/>
</dbReference>
<dbReference type="NCBIfam" id="TIGR00060">
    <property type="entry name" value="L18_bact"/>
    <property type="match status" value="1"/>
</dbReference>
<dbReference type="SUPFAM" id="SSF53137">
    <property type="entry name" value="Translational machinery components"/>
    <property type="match status" value="1"/>
</dbReference>
<organism evidence="8 9">
    <name type="scientific">Volvox reticuliferus</name>
    <dbReference type="NCBI Taxonomy" id="1737510"/>
    <lineage>
        <taxon>Eukaryota</taxon>
        <taxon>Viridiplantae</taxon>
        <taxon>Chlorophyta</taxon>
        <taxon>core chlorophytes</taxon>
        <taxon>Chlorophyceae</taxon>
        <taxon>CS clade</taxon>
        <taxon>Chlamydomonadales</taxon>
        <taxon>Volvocaceae</taxon>
        <taxon>Volvox</taxon>
    </lineage>
</organism>